<dbReference type="InterPro" id="IPR025332">
    <property type="entry name" value="DUF4238"/>
</dbReference>
<reference evidence="1 2" key="1">
    <citation type="journal article" date="2019" name="New Phytol.">
        <title>Comparative genomics reveals unique wood-decay strategies and fruiting body development in the Schizophyllaceae.</title>
        <authorList>
            <person name="Almasi E."/>
            <person name="Sahu N."/>
            <person name="Krizsan K."/>
            <person name="Balint B."/>
            <person name="Kovacs G.M."/>
            <person name="Kiss B."/>
            <person name="Cseklye J."/>
            <person name="Drula E."/>
            <person name="Henrissat B."/>
            <person name="Nagy I."/>
            <person name="Chovatia M."/>
            <person name="Adam C."/>
            <person name="LaButti K."/>
            <person name="Lipzen A."/>
            <person name="Riley R."/>
            <person name="Grigoriev I.V."/>
            <person name="Nagy L.G."/>
        </authorList>
    </citation>
    <scope>NUCLEOTIDE SEQUENCE [LARGE SCALE GENOMIC DNA]</scope>
    <source>
        <strain evidence="1 2">NL-1724</strain>
    </source>
</reference>
<dbReference type="Proteomes" id="UP000320762">
    <property type="component" value="Unassembled WGS sequence"/>
</dbReference>
<evidence type="ECO:0000313" key="2">
    <source>
        <dbReference type="Proteomes" id="UP000320762"/>
    </source>
</evidence>
<comment type="caution">
    <text evidence="1">The sequence shown here is derived from an EMBL/GenBank/DDBJ whole genome shotgun (WGS) entry which is preliminary data.</text>
</comment>
<proteinExistence type="predicted"/>
<dbReference type="STRING" id="97359.A0A550C5E3"/>
<dbReference type="EMBL" id="VDMD01000025">
    <property type="protein sequence ID" value="TRM59926.1"/>
    <property type="molecule type" value="Genomic_DNA"/>
</dbReference>
<name>A0A550C5E3_9AGAR</name>
<protein>
    <recommendedName>
        <fullName evidence="3">DUF4238 domain-containing protein</fullName>
    </recommendedName>
</protein>
<keyword evidence="2" id="KW-1185">Reference proteome</keyword>
<accession>A0A550C5E3</accession>
<gene>
    <name evidence="1" type="ORF">BD626DRAFT_506875</name>
</gene>
<dbReference type="OrthoDB" id="5340163at2759"/>
<sequence>MPFKHSTNTHALKKNGPAECHYQQIPLFVLRRYQVDAGRHKVQDAAARAHDYIYIYNTASRTLDTRSIAEVHGGFNRLGRDASDAYNAEHLEDKLSQLEQHASRMTQRIHDSISLGELTLTRASMGSLRKYLFLANLRPQVCAESPAISHVSSREQLKEYGRTQGLRTPTDIWLHFMQYILDTPHDEIDAVGAAWLHDDRSMNQVLSAPDLDDPNIVENFEAIVYQQQSLMYYVGIWEAAETDEFVLTPDVFGFWEGCLVSHPDFPLHRVFVISPRLAIVLRANFMRGVAMLDGQFRASSRSDLAGLPLEGPTATYDGDPVDVDARAQEAQMNSFSVKITKLSPEQTLAVNAVALQRTHRNAPLTYTSKTMMVRTIRDYLRRATARDYPNKDSYTALVEQLVRRSPVASTRTTNSPAVVSTSPAVKEPWLLPEYSDFRWLMSIVLLSIRPTSPVPLYECGEGVVHHMSHCVCAAHADRDSTIHAGCGSYGHVNDTEFTKLFAHYTEALAAYVRSHSPRGKLSDYDLKAVVRPPWLGERSYNNLTDAARPLLEAAIPDCVCSEKSSQADRVLEAGVIVKLLDQAVEDARFRAGMRKACPDLSAFLMPHNPRQRNLPPHPEVRALLDDLVEKMLSGEVQFPNDYEVGRALHAYCVVMQNSPSMDGQVTETFERMLPIISHRLQEVSSPPPGFVPRPLLRPRRRLDHEAADVIMKATLYLIGTLGYRMMDEDKPHPDVRKGKVRQWTNHLIVYGFLDWLAKNRHDVLETMVGSKHFATLLNNTVCHVLDRGL</sequence>
<organism evidence="1 2">
    <name type="scientific">Schizophyllum amplum</name>
    <dbReference type="NCBI Taxonomy" id="97359"/>
    <lineage>
        <taxon>Eukaryota</taxon>
        <taxon>Fungi</taxon>
        <taxon>Dikarya</taxon>
        <taxon>Basidiomycota</taxon>
        <taxon>Agaricomycotina</taxon>
        <taxon>Agaricomycetes</taxon>
        <taxon>Agaricomycetidae</taxon>
        <taxon>Agaricales</taxon>
        <taxon>Schizophyllaceae</taxon>
        <taxon>Schizophyllum</taxon>
    </lineage>
</organism>
<evidence type="ECO:0000313" key="1">
    <source>
        <dbReference type="EMBL" id="TRM59926.1"/>
    </source>
</evidence>
<dbReference type="AlphaFoldDB" id="A0A550C5E3"/>
<evidence type="ECO:0008006" key="3">
    <source>
        <dbReference type="Google" id="ProtNLM"/>
    </source>
</evidence>
<dbReference type="Pfam" id="PF14022">
    <property type="entry name" value="DUF4238"/>
    <property type="match status" value="1"/>
</dbReference>